<proteinExistence type="predicted"/>
<dbReference type="EMBL" id="CAJHNJ030000029">
    <property type="protein sequence ID" value="CAG9123853.1"/>
    <property type="molecule type" value="Genomic_DNA"/>
</dbReference>
<gene>
    <name evidence="1" type="ORF">PLXY2_LOCUS7940</name>
</gene>
<protein>
    <submittedName>
        <fullName evidence="1">(diamondback moth) hypothetical protein</fullName>
    </submittedName>
</protein>
<sequence length="672" mass="76155">MNNPIHTCHILPLLSTTCVIRPHRVGNAATRRRHRGHLLSLLTAYDHVVTTSQRQRLHNHIDILSLPQRNCKKPLPHYSLVTTARPHYVAATWYGCGPSRNSSANREFLNLVPASLANDSTCFVFHDRHPCVSENIDITVCTSNSEVIELFERQTVTSTYLNCTSRPTEIKIHRNSACELFYIILAGRDLHFLKRHQDKLECLHKVSDVNKYFLDDSQCKVFVSDDAVPTLFNEDFELITEKAEEDGSSIDSMIDLPLQKDLNVKLSAARYVSAFNVKSLAEYRNLRQAAAYSLYQDIHPNAGSSIFRESCKSISSALKLRIEHPWVKLCNDHVVMLLSVCNENQVALEEIQVLIHGNKTKSVPYTTKLFQSIEAVPYWKEIQSQSIPKNVLSKIAVLIDVRDIALDTINKFTFNGIVMYKMNGKAKLLPFEQVTVSYVNSSWEICDVLASKKLDTNDILAIVATSQKTDVIFTPIPTDEEPTNLHEALCNKLRMTIVTNEIFVQQMALLSVIKGVMIVFHEGSLDRNESVKASIHARDNSQLFTVIQLIDEALPGRIVTTTPKHIITPIGCHTSQIHSKNHHKTNNIEPYARSLLEQMSLLLEYYDSCMMKMNESQKEEVRSRIGTDIDVFAHGVSKYLDLKKRVIEAASKGILMMNNQEQRDIMDSEVSI</sequence>
<evidence type="ECO:0000313" key="2">
    <source>
        <dbReference type="Proteomes" id="UP000653454"/>
    </source>
</evidence>
<reference evidence="1" key="1">
    <citation type="submission" date="2020-11" db="EMBL/GenBank/DDBJ databases">
        <authorList>
            <person name="Whiteford S."/>
        </authorList>
    </citation>
    <scope>NUCLEOTIDE SEQUENCE</scope>
</reference>
<keyword evidence="2" id="KW-1185">Reference proteome</keyword>
<evidence type="ECO:0000313" key="1">
    <source>
        <dbReference type="EMBL" id="CAG9123853.1"/>
    </source>
</evidence>
<comment type="caution">
    <text evidence="1">The sequence shown here is derived from an EMBL/GenBank/DDBJ whole genome shotgun (WGS) entry which is preliminary data.</text>
</comment>
<name>A0A8S4FAH9_PLUXY</name>
<dbReference type="AlphaFoldDB" id="A0A8S4FAH9"/>
<dbReference type="Proteomes" id="UP000653454">
    <property type="component" value="Unassembled WGS sequence"/>
</dbReference>
<accession>A0A8S4FAH9</accession>
<organism evidence="1 2">
    <name type="scientific">Plutella xylostella</name>
    <name type="common">Diamondback moth</name>
    <name type="synonym">Plutella maculipennis</name>
    <dbReference type="NCBI Taxonomy" id="51655"/>
    <lineage>
        <taxon>Eukaryota</taxon>
        <taxon>Metazoa</taxon>
        <taxon>Ecdysozoa</taxon>
        <taxon>Arthropoda</taxon>
        <taxon>Hexapoda</taxon>
        <taxon>Insecta</taxon>
        <taxon>Pterygota</taxon>
        <taxon>Neoptera</taxon>
        <taxon>Endopterygota</taxon>
        <taxon>Lepidoptera</taxon>
        <taxon>Glossata</taxon>
        <taxon>Ditrysia</taxon>
        <taxon>Yponomeutoidea</taxon>
        <taxon>Plutellidae</taxon>
        <taxon>Plutella</taxon>
    </lineage>
</organism>